<dbReference type="Proteomes" id="UP000008022">
    <property type="component" value="Unassembled WGS sequence"/>
</dbReference>
<dbReference type="HOGENOM" id="CLU_1549982_0_0_1"/>
<name>A0A0E0Q897_ORYRU</name>
<proteinExistence type="predicted"/>
<sequence>MQECTLGKEMMVRNYCQHQMPLVLPGQGGTACSTPRPASNASDQGLQIELGDGRPWIDADCMRPSRMGLWRKGEPPRRLQGHDAVACGGESRGGAPANEVVRQWTAAGIRTAERREDAHGARRGRLVRRWTASAAGNQAGQVRRRGFLVLLREGGCTQSEEEGGWSNGGNGESSGASDRGGGDSCG</sequence>
<keyword evidence="3" id="KW-1185">Reference proteome</keyword>
<dbReference type="Gramene" id="ORUFI07G14780.1">
    <property type="protein sequence ID" value="ORUFI07G14780.1"/>
    <property type="gene ID" value="ORUFI07G14780"/>
</dbReference>
<evidence type="ECO:0000256" key="1">
    <source>
        <dbReference type="SAM" id="MobiDB-lite"/>
    </source>
</evidence>
<feature type="region of interest" description="Disordered" evidence="1">
    <location>
        <begin position="157"/>
        <end position="186"/>
    </location>
</feature>
<reference evidence="3" key="1">
    <citation type="submission" date="2013-06" db="EMBL/GenBank/DDBJ databases">
        <authorList>
            <person name="Zhao Q."/>
        </authorList>
    </citation>
    <scope>NUCLEOTIDE SEQUENCE</scope>
    <source>
        <strain evidence="3">cv. W1943</strain>
    </source>
</reference>
<evidence type="ECO:0000313" key="3">
    <source>
        <dbReference type="Proteomes" id="UP000008022"/>
    </source>
</evidence>
<reference evidence="2" key="2">
    <citation type="submission" date="2015-06" db="UniProtKB">
        <authorList>
            <consortium name="EnsemblPlants"/>
        </authorList>
    </citation>
    <scope>IDENTIFICATION</scope>
</reference>
<accession>A0A0E0Q897</accession>
<dbReference type="AlphaFoldDB" id="A0A0E0Q897"/>
<evidence type="ECO:0000313" key="2">
    <source>
        <dbReference type="EnsemblPlants" id="ORUFI07G14780.1"/>
    </source>
</evidence>
<dbReference type="EnsemblPlants" id="ORUFI07G14780.1">
    <property type="protein sequence ID" value="ORUFI07G14780.1"/>
    <property type="gene ID" value="ORUFI07G14780"/>
</dbReference>
<feature type="compositionally biased region" description="Gly residues" evidence="1">
    <location>
        <begin position="165"/>
        <end position="186"/>
    </location>
</feature>
<organism evidence="2 3">
    <name type="scientific">Oryza rufipogon</name>
    <name type="common">Brownbeard rice</name>
    <name type="synonym">Asian wild rice</name>
    <dbReference type="NCBI Taxonomy" id="4529"/>
    <lineage>
        <taxon>Eukaryota</taxon>
        <taxon>Viridiplantae</taxon>
        <taxon>Streptophyta</taxon>
        <taxon>Embryophyta</taxon>
        <taxon>Tracheophyta</taxon>
        <taxon>Spermatophyta</taxon>
        <taxon>Magnoliopsida</taxon>
        <taxon>Liliopsida</taxon>
        <taxon>Poales</taxon>
        <taxon>Poaceae</taxon>
        <taxon>BOP clade</taxon>
        <taxon>Oryzoideae</taxon>
        <taxon>Oryzeae</taxon>
        <taxon>Oryzinae</taxon>
        <taxon>Oryza</taxon>
    </lineage>
</organism>
<protein>
    <submittedName>
        <fullName evidence="2">Uncharacterized protein</fullName>
    </submittedName>
</protein>